<dbReference type="AlphaFoldDB" id="A0A2H1WZM3"/>
<gene>
    <name evidence="1" type="ORF">SFRICE_011318</name>
</gene>
<organism evidence="1">
    <name type="scientific">Spodoptera frugiperda</name>
    <name type="common">Fall armyworm</name>
    <dbReference type="NCBI Taxonomy" id="7108"/>
    <lineage>
        <taxon>Eukaryota</taxon>
        <taxon>Metazoa</taxon>
        <taxon>Ecdysozoa</taxon>
        <taxon>Arthropoda</taxon>
        <taxon>Hexapoda</taxon>
        <taxon>Insecta</taxon>
        <taxon>Pterygota</taxon>
        <taxon>Neoptera</taxon>
        <taxon>Endopterygota</taxon>
        <taxon>Lepidoptera</taxon>
        <taxon>Glossata</taxon>
        <taxon>Ditrysia</taxon>
        <taxon>Noctuoidea</taxon>
        <taxon>Noctuidae</taxon>
        <taxon>Amphipyrinae</taxon>
        <taxon>Spodoptera</taxon>
    </lineage>
</organism>
<protein>
    <submittedName>
        <fullName evidence="1">SFRICE_011318</fullName>
    </submittedName>
</protein>
<dbReference type="EMBL" id="ODYU01012280">
    <property type="protein sequence ID" value="SOQ58503.1"/>
    <property type="molecule type" value="Genomic_DNA"/>
</dbReference>
<reference evidence="1" key="1">
    <citation type="submission" date="2016-07" db="EMBL/GenBank/DDBJ databases">
        <authorList>
            <person name="Bretaudeau A."/>
        </authorList>
    </citation>
    <scope>NUCLEOTIDE SEQUENCE</scope>
    <source>
        <strain evidence="1">Rice</strain>
        <tissue evidence="1">Whole body</tissue>
    </source>
</reference>
<proteinExistence type="predicted"/>
<evidence type="ECO:0000313" key="1">
    <source>
        <dbReference type="EMBL" id="SOQ58503.1"/>
    </source>
</evidence>
<accession>A0A2H1WZM3</accession>
<name>A0A2H1WZM3_SPOFR</name>
<sequence length="114" mass="12691">MDTKSCSVLQSNRYTLHRSRWPSHRANRAVKIYLTRLVIAASCQPAYGASPARCKLAIGASTASVTTLFHYLRVVSTLPVRFQCAVRMLEAYGRLNNSRGPRWSPNVGILVLTL</sequence>